<evidence type="ECO:0000313" key="7">
    <source>
        <dbReference type="Proteomes" id="UP001387293"/>
    </source>
</evidence>
<evidence type="ECO:0000256" key="3">
    <source>
        <dbReference type="ARBA" id="ARBA00022989"/>
    </source>
</evidence>
<sequence>MEIVTIVGYLAAICSMTSFTPQAWKIIRTRDTNSISAPMYVLTVLGFALWLTFGLMKDEWPIIITNAVCLILSAFILLMTVLPRAKKEAVAEAVDPTGRAGDTKS</sequence>
<dbReference type="Pfam" id="PF04193">
    <property type="entry name" value="PQ-loop"/>
    <property type="match status" value="1"/>
</dbReference>
<evidence type="ECO:0000256" key="4">
    <source>
        <dbReference type="ARBA" id="ARBA00023136"/>
    </source>
</evidence>
<evidence type="ECO:0000313" key="6">
    <source>
        <dbReference type="EMBL" id="MEI9413189.1"/>
    </source>
</evidence>
<comment type="subcellular location">
    <subcellularLocation>
        <location evidence="1">Membrane</location>
        <topology evidence="1">Multi-pass membrane protein</topology>
    </subcellularLocation>
</comment>
<keyword evidence="3 5" id="KW-1133">Transmembrane helix</keyword>
<dbReference type="InterPro" id="IPR006603">
    <property type="entry name" value="PQ-loop_rpt"/>
</dbReference>
<organism evidence="6 7">
    <name type="scientific">Mesorhizobium salmacidum</name>
    <dbReference type="NCBI Taxonomy" id="3015171"/>
    <lineage>
        <taxon>Bacteria</taxon>
        <taxon>Pseudomonadati</taxon>
        <taxon>Pseudomonadota</taxon>
        <taxon>Alphaproteobacteria</taxon>
        <taxon>Hyphomicrobiales</taxon>
        <taxon>Phyllobacteriaceae</taxon>
        <taxon>Mesorhizobium</taxon>
    </lineage>
</organism>
<gene>
    <name evidence="6" type="ORF">O7A60_31285</name>
</gene>
<accession>A0ABU8L5G1</accession>
<protein>
    <submittedName>
        <fullName evidence="6">SemiSWEET transporter</fullName>
    </submittedName>
</protein>
<keyword evidence="4 5" id="KW-0472">Membrane</keyword>
<proteinExistence type="predicted"/>
<dbReference type="Proteomes" id="UP001387293">
    <property type="component" value="Unassembled WGS sequence"/>
</dbReference>
<feature type="transmembrane region" description="Helical" evidence="5">
    <location>
        <begin position="62"/>
        <end position="82"/>
    </location>
</feature>
<dbReference type="NCBIfam" id="NF037968">
    <property type="entry name" value="SemiSWEET_2"/>
    <property type="match status" value="1"/>
</dbReference>
<evidence type="ECO:0000256" key="2">
    <source>
        <dbReference type="ARBA" id="ARBA00022692"/>
    </source>
</evidence>
<evidence type="ECO:0000256" key="5">
    <source>
        <dbReference type="SAM" id="Phobius"/>
    </source>
</evidence>
<keyword evidence="7" id="KW-1185">Reference proteome</keyword>
<dbReference type="Gene3D" id="1.20.1280.290">
    <property type="match status" value="1"/>
</dbReference>
<keyword evidence="2 5" id="KW-0812">Transmembrane</keyword>
<feature type="transmembrane region" description="Helical" evidence="5">
    <location>
        <begin position="6"/>
        <end position="27"/>
    </location>
</feature>
<dbReference type="RefSeq" id="WP_027146084.1">
    <property type="nucleotide sequence ID" value="NZ_JAPYKS010000055.1"/>
</dbReference>
<dbReference type="EMBL" id="JAPYKS010000055">
    <property type="protein sequence ID" value="MEI9413189.1"/>
    <property type="molecule type" value="Genomic_DNA"/>
</dbReference>
<evidence type="ECO:0000256" key="1">
    <source>
        <dbReference type="ARBA" id="ARBA00004141"/>
    </source>
</evidence>
<feature type="transmembrane region" description="Helical" evidence="5">
    <location>
        <begin position="39"/>
        <end position="56"/>
    </location>
</feature>
<comment type="caution">
    <text evidence="6">The sequence shown here is derived from an EMBL/GenBank/DDBJ whole genome shotgun (WGS) entry which is preliminary data.</text>
</comment>
<name>A0ABU8L5G1_9HYPH</name>
<dbReference type="InterPro" id="IPR047662">
    <property type="entry name" value="SemiSWEET"/>
</dbReference>
<reference evidence="6 7" key="1">
    <citation type="submission" date="2022-12" db="EMBL/GenBank/DDBJ databases">
        <authorList>
            <person name="Muema E."/>
        </authorList>
    </citation>
    <scope>NUCLEOTIDE SEQUENCE [LARGE SCALE GENOMIC DNA]</scope>
    <source>
        <strain evidence="7">1326</strain>
    </source>
</reference>